<comment type="caution">
    <text evidence="2">The sequence shown here is derived from an EMBL/GenBank/DDBJ whole genome shotgun (WGS) entry which is preliminary data.</text>
</comment>
<dbReference type="OrthoDB" id="5990091at2759"/>
<proteinExistence type="predicted"/>
<accession>A0A7D9HZC5</accession>
<reference evidence="2" key="1">
    <citation type="submission" date="2020-04" db="EMBL/GenBank/DDBJ databases">
        <authorList>
            <person name="Alioto T."/>
            <person name="Alioto T."/>
            <person name="Gomez Garrido J."/>
        </authorList>
    </citation>
    <scope>NUCLEOTIDE SEQUENCE</scope>
    <source>
        <strain evidence="2">A484AB</strain>
    </source>
</reference>
<evidence type="ECO:0000256" key="1">
    <source>
        <dbReference type="SAM" id="MobiDB-lite"/>
    </source>
</evidence>
<sequence>MLGETLTTEDIRLINSAITRLETWPKAFTDAANLRKQDIRKRDVNEKLSTDDFKSFICSERVKEIMRMYDTVAKEEKPTVSVNDFSSTRDYLLLWVLMGSGQRCGAASNLTIKEYVDGAWTESDGKKIYATKTLRHKTSSGGPAKLLWDQQIKGFGDIYLEKLRDMFDNRDMFHMFDNSAAPAAVGIPEMPVFFISSHGNPMNESRASHRLASMGKQENKDEEENKGEQPKPKGQEKADDAAQGEEEGSSDSGEAESRTPLCISRQSKT</sequence>
<gene>
    <name evidence="2" type="ORF">PACLA_8A047815</name>
</gene>
<feature type="compositionally biased region" description="Basic and acidic residues" evidence="1">
    <location>
        <begin position="226"/>
        <end position="240"/>
    </location>
</feature>
<protein>
    <submittedName>
        <fullName evidence="2">Uncharacterized protein</fullName>
    </submittedName>
</protein>
<dbReference type="Proteomes" id="UP001152795">
    <property type="component" value="Unassembled WGS sequence"/>
</dbReference>
<name>A0A7D9HZC5_PARCT</name>
<feature type="region of interest" description="Disordered" evidence="1">
    <location>
        <begin position="201"/>
        <end position="269"/>
    </location>
</feature>
<organism evidence="2 3">
    <name type="scientific">Paramuricea clavata</name>
    <name type="common">Red gorgonian</name>
    <name type="synonym">Violescent sea-whip</name>
    <dbReference type="NCBI Taxonomy" id="317549"/>
    <lineage>
        <taxon>Eukaryota</taxon>
        <taxon>Metazoa</taxon>
        <taxon>Cnidaria</taxon>
        <taxon>Anthozoa</taxon>
        <taxon>Octocorallia</taxon>
        <taxon>Malacalcyonacea</taxon>
        <taxon>Plexauridae</taxon>
        <taxon>Paramuricea</taxon>
    </lineage>
</organism>
<dbReference type="EMBL" id="CACRXK020002118">
    <property type="protein sequence ID" value="CAB3992759.1"/>
    <property type="molecule type" value="Genomic_DNA"/>
</dbReference>
<evidence type="ECO:0000313" key="2">
    <source>
        <dbReference type="EMBL" id="CAB3992759.1"/>
    </source>
</evidence>
<keyword evidence="3" id="KW-1185">Reference proteome</keyword>
<dbReference type="AlphaFoldDB" id="A0A7D9HZC5"/>
<evidence type="ECO:0000313" key="3">
    <source>
        <dbReference type="Proteomes" id="UP001152795"/>
    </source>
</evidence>